<keyword evidence="3" id="KW-1185">Reference proteome</keyword>
<feature type="transmembrane region" description="Helical" evidence="1">
    <location>
        <begin position="6"/>
        <end position="24"/>
    </location>
</feature>
<keyword evidence="1" id="KW-0472">Membrane</keyword>
<accession>A0A6A2WLD4</accession>
<dbReference type="EMBL" id="VEPZ02001731">
    <property type="protein sequence ID" value="KAE8660752.1"/>
    <property type="molecule type" value="Genomic_DNA"/>
</dbReference>
<name>A0A6A2WLD4_HIBSY</name>
<keyword evidence="1" id="KW-0812">Transmembrane</keyword>
<evidence type="ECO:0000256" key="1">
    <source>
        <dbReference type="SAM" id="Phobius"/>
    </source>
</evidence>
<dbReference type="AlphaFoldDB" id="A0A6A2WLD4"/>
<evidence type="ECO:0000313" key="3">
    <source>
        <dbReference type="Proteomes" id="UP000436088"/>
    </source>
</evidence>
<comment type="caution">
    <text evidence="2">The sequence shown here is derived from an EMBL/GenBank/DDBJ whole genome shotgun (WGS) entry which is preliminary data.</text>
</comment>
<protein>
    <submittedName>
        <fullName evidence="2">Uncharacterized protein</fullName>
    </submittedName>
</protein>
<gene>
    <name evidence="2" type="ORF">F3Y22_tig00116951pilonHSYRG00769</name>
</gene>
<keyword evidence="1" id="KW-1133">Transmembrane helix</keyword>
<sequence>MLARIILAMTTLTILLFILLLLLMTRGRRGIGYHRIVTVSLTIIDIFSDIMIAVIILFTASVIFLHCRSQVARPAGFTATTFFRAEELFERIHYKG</sequence>
<feature type="transmembrane region" description="Helical" evidence="1">
    <location>
        <begin position="36"/>
        <end position="65"/>
    </location>
</feature>
<reference evidence="2" key="1">
    <citation type="submission" date="2019-09" db="EMBL/GenBank/DDBJ databases">
        <title>Draft genome information of white flower Hibiscus syriacus.</title>
        <authorList>
            <person name="Kim Y.-M."/>
        </authorList>
    </citation>
    <scope>NUCLEOTIDE SEQUENCE [LARGE SCALE GENOMIC DNA]</scope>
    <source>
        <strain evidence="2">YM2019G1</strain>
    </source>
</reference>
<proteinExistence type="predicted"/>
<evidence type="ECO:0000313" key="2">
    <source>
        <dbReference type="EMBL" id="KAE8660752.1"/>
    </source>
</evidence>
<organism evidence="2 3">
    <name type="scientific">Hibiscus syriacus</name>
    <name type="common">Rose of Sharon</name>
    <dbReference type="NCBI Taxonomy" id="106335"/>
    <lineage>
        <taxon>Eukaryota</taxon>
        <taxon>Viridiplantae</taxon>
        <taxon>Streptophyta</taxon>
        <taxon>Embryophyta</taxon>
        <taxon>Tracheophyta</taxon>
        <taxon>Spermatophyta</taxon>
        <taxon>Magnoliopsida</taxon>
        <taxon>eudicotyledons</taxon>
        <taxon>Gunneridae</taxon>
        <taxon>Pentapetalae</taxon>
        <taxon>rosids</taxon>
        <taxon>malvids</taxon>
        <taxon>Malvales</taxon>
        <taxon>Malvaceae</taxon>
        <taxon>Malvoideae</taxon>
        <taxon>Hibiscus</taxon>
    </lineage>
</organism>
<dbReference type="Proteomes" id="UP000436088">
    <property type="component" value="Unassembled WGS sequence"/>
</dbReference>